<dbReference type="SUPFAM" id="SSF82895">
    <property type="entry name" value="TSP-1 type 1 repeat"/>
    <property type="match status" value="1"/>
</dbReference>
<dbReference type="OrthoDB" id="347314at2759"/>
<keyword evidence="2" id="KW-0472">Membrane</keyword>
<dbReference type="Pfam" id="PF00090">
    <property type="entry name" value="TSP_1"/>
    <property type="match status" value="2"/>
</dbReference>
<sequence>MLGAAYCPIMFKKQRRAKSTASLWDQSTHAAFAGDPACSRSGHGDDSDADRTTLHVLGGYASVPAARYAADYNNGGPQCKFTGTTVIERQCSFICEEIWSKYAAERFMRCADPMSCFTNFWNTTELAKEPQVDSSILIKVETKCSFDGYQEYSAEDLESSAIFGGETLCKNQKELKVVDFVVGHPSAFRGDDWNCLLYSQAEKVAEACQKDRKENNRLYCELGIYDLPNAPELSTICTDVPSNEYRYALFYDCDPHVGPNCYKGTDQPFCQVPCITIWRAFEAKFGVHDTYDQFMSIWKNYDFTRLSFISSSAAERVQACIFEKRWDYESSTQSASAFSCFVESVCLALAHACRGDPCIRRYGDPWCATRDLCSEFSTFVKKSSATNTLRLETTCETYEQFSLVNVVSGSSSTLREGKRVTGCAEAALTDAVERLLPAEFVKGSLRTYEASLEGIEPTFDTCSEDEREFFVSWNCARGAHDSASEDKLPFQCTLYRAQGKQDATHHSCACPNSATPCDMDAALVSRSWREHVSEGATVSLSNYLVFKPSKAGLLSVSLMEELSTPCAEESSYVLCEVPSCSSAFSTVEGASAADDEECKTQCSQKAGGLCAASANIWLCIARQLHAECYIPNRNSLTCYIESPGPEDASHGTCACSTSSLGACTSLEAEVTHFVWQESLSQFWDGSEGVIVAKNNRALWPSAKASWHYEAGSQAGLCEQKRWIKGVFCLGSLAPDCSTAVTTNPQKASTLYCQYYCGHVEWECRVLMIQKPTLYKDIMECFKQLQTESALKYCELDTTANMAVSWMVASGTESQVLFAEPIYPPPVVFSGAPQALAGVPKLAISAVTSYSFKVQAFGSICGSSPQAASAELKVVTSYLALPPGQYVAKHSPIRLLVGSLSLTQLGAFQIRIPFAIQHPSKAVILLEPQAATGRFPAVILAASAFNLLELNAQGLQARLSCTEDFASITVGYLIADLSEAGSKSSPLAASLGGRSLAVSYLGESGNGTKIKRGGKGAGSDCGQEAIALTLRGNNANCNILCWAFCSFLLPRQASQSLAPSREQLFDSTQVDLAAIPFPENLPTFFTPHFFPQVARVGFDGNEKYSIQWKASADSATWTPSAWMALCGTDELLSLMPHSMLTFTGLYIDATLSSICNVKAIEDKALTDAECTEMCSGVFQLYCSNSSNPAYCIELHSPKDFLDSCTLPRRLQQTTSPRQPQRHSSAFLCFAWPLSEEDMPSDEAQGETSGKREERLLVFFFEAGRLLLLRGGPRASSSMRFLSFFAWHRAHACMRLFTASVRHSGAAAFAAAMEDAETSAQCRVVDMRKYPSDLAWNSAAFTCGCPSHAVPCTSAEAGRDLAWLRDLRSKGGLCEKAPAEVVQPVVQEYWQLSVDACSLESSGNVYLSWIKKTYPAYPDLPGPGTGQESLSGSHLCQYSTPFVFCPGERMPWGRRGGSLLLIDSRGVEKEASAAFFLQQSHCPFAFRTAAQATGEELDEEKKEEASGSDAALDPPSCYESEWGDWSACSATCVAGDGSTPYRHRTRIPLVADGLNTAVSCILEESMQCLGLLQQCEGSCWTADWSQWSACALVLKDREVIKARRRYKPVFAGAKYCKIDEIQQFLPCESNEIQEKASEAGSPQFAEVFSLSESTVETSDWSGCDVPAAYKGYVLSLCASDCSQATPVHVDSQSGDACVKKCEAVKQACTKLLEKNALESPFKSCVLSELASSEFYLTCKFSGALQTGKVACRPTFTRIIDPSSRYAFLKNTAPDEETSADTGSVEDSRLPVSCACLEDGLEPCSADDIVQDWLNIRNALLGASGLCTTALAQEPLWQRSEESATKAPDSSIFLAFAGLGRFHCPLHTSIKDTTADSQERFTFTQFASTESLNDFCQHGLNYWEGVENPLTCKPAAFRDGCLHAAAPDASAAAETRADTRMPDCSGAMAKNSEGPEPTEGTVFCQDLCRKLLRACIAEAQEFSYEACLIRPFETPEFADKCTLSPEKEPKCEFTEWSEWSACSLSCIPSAGNVSSSVRIRTREALEYGKRSFKCRDFSLAGKQLVTTTKPPSVDRNSIPADITPQRCTFVNMDAEGATKEYDISTDSCSCPNGYRPCFRGEALLAGQNWQTDAYKLCASLSNGTIGARNFEQYSCVFRGFEKDLTVDAASSVEEKEIFCAKAKYMLCAVSDPGIAAENATVFLITCLCLGAFTGIVVAYISLQYSIDLQKLVGLRGRYATISLELQQLREKRDEEESEEALLLNSDDKHTEPDVTPDSVPAYEGDENDSAPVRRNSLRNLQ</sequence>
<dbReference type="Proteomes" id="UP000515125">
    <property type="component" value="Unplaced"/>
</dbReference>
<dbReference type="InterPro" id="IPR000884">
    <property type="entry name" value="TSP1_rpt"/>
</dbReference>
<accession>A0A6P6RVB5</accession>
<proteinExistence type="predicted"/>
<evidence type="ECO:0000313" key="3">
    <source>
        <dbReference type="Proteomes" id="UP000515125"/>
    </source>
</evidence>
<feature type="region of interest" description="Disordered" evidence="1">
    <location>
        <begin position="1491"/>
        <end position="1512"/>
    </location>
</feature>
<evidence type="ECO:0000256" key="1">
    <source>
        <dbReference type="SAM" id="MobiDB-lite"/>
    </source>
</evidence>
<keyword evidence="2" id="KW-0812">Transmembrane</keyword>
<dbReference type="Gene3D" id="2.20.100.10">
    <property type="entry name" value="Thrombospondin type-1 (TSP1) repeat"/>
    <property type="match status" value="1"/>
</dbReference>
<dbReference type="SMART" id="SM00209">
    <property type="entry name" value="TSP1"/>
    <property type="match status" value="2"/>
</dbReference>
<dbReference type="GeneID" id="113146997"/>
<evidence type="ECO:0000256" key="2">
    <source>
        <dbReference type="SAM" id="Phobius"/>
    </source>
</evidence>
<organism evidence="3 4">
    <name type="scientific">Cyclospora cayetanensis</name>
    <dbReference type="NCBI Taxonomy" id="88456"/>
    <lineage>
        <taxon>Eukaryota</taxon>
        <taxon>Sar</taxon>
        <taxon>Alveolata</taxon>
        <taxon>Apicomplexa</taxon>
        <taxon>Conoidasida</taxon>
        <taxon>Coccidia</taxon>
        <taxon>Eucoccidiorida</taxon>
        <taxon>Eimeriorina</taxon>
        <taxon>Eimeriidae</taxon>
        <taxon>Cyclospora</taxon>
    </lineage>
</organism>
<dbReference type="RefSeq" id="XP_026191793.1">
    <property type="nucleotide sequence ID" value="XM_026336008.1"/>
</dbReference>
<keyword evidence="2" id="KW-1133">Transmembrane helix</keyword>
<reference evidence="4" key="1">
    <citation type="submission" date="2025-08" db="UniProtKB">
        <authorList>
            <consortium name="RefSeq"/>
        </authorList>
    </citation>
    <scope>IDENTIFICATION</scope>
</reference>
<name>A0A6P6RVB5_9EIME</name>
<protein>
    <submittedName>
        <fullName evidence="4">Uncharacterized protein LOC113146997</fullName>
    </submittedName>
</protein>
<gene>
    <name evidence="4" type="primary">LOC113146997</name>
</gene>
<keyword evidence="3" id="KW-1185">Reference proteome</keyword>
<evidence type="ECO:0000313" key="4">
    <source>
        <dbReference type="RefSeq" id="XP_026191793.1"/>
    </source>
</evidence>
<feature type="transmembrane region" description="Helical" evidence="2">
    <location>
        <begin position="2198"/>
        <end position="2219"/>
    </location>
</feature>
<dbReference type="InterPro" id="IPR036383">
    <property type="entry name" value="TSP1_rpt_sf"/>
</dbReference>
<feature type="region of interest" description="Disordered" evidence="1">
    <location>
        <begin position="2251"/>
        <end position="2298"/>
    </location>
</feature>
<dbReference type="PROSITE" id="PS50092">
    <property type="entry name" value="TSP1"/>
    <property type="match status" value="1"/>
</dbReference>